<dbReference type="AlphaFoldDB" id="A0AAD7I1U1"/>
<feature type="transmembrane region" description="Helical" evidence="1">
    <location>
        <begin position="196"/>
        <end position="221"/>
    </location>
</feature>
<feature type="transmembrane region" description="Helical" evidence="1">
    <location>
        <begin position="6"/>
        <end position="34"/>
    </location>
</feature>
<feature type="transmembrane region" description="Helical" evidence="1">
    <location>
        <begin position="124"/>
        <end position="146"/>
    </location>
</feature>
<evidence type="ECO:0000313" key="2">
    <source>
        <dbReference type="EMBL" id="KAJ7732639.1"/>
    </source>
</evidence>
<reference evidence="2" key="1">
    <citation type="submission" date="2023-03" db="EMBL/GenBank/DDBJ databases">
        <title>Massive genome expansion in bonnet fungi (Mycena s.s.) driven by repeated elements and novel gene families across ecological guilds.</title>
        <authorList>
            <consortium name="Lawrence Berkeley National Laboratory"/>
            <person name="Harder C.B."/>
            <person name="Miyauchi S."/>
            <person name="Viragh M."/>
            <person name="Kuo A."/>
            <person name="Thoen E."/>
            <person name="Andreopoulos B."/>
            <person name="Lu D."/>
            <person name="Skrede I."/>
            <person name="Drula E."/>
            <person name="Henrissat B."/>
            <person name="Morin E."/>
            <person name="Kohler A."/>
            <person name="Barry K."/>
            <person name="LaButti K."/>
            <person name="Morin E."/>
            <person name="Salamov A."/>
            <person name="Lipzen A."/>
            <person name="Mereny Z."/>
            <person name="Hegedus B."/>
            <person name="Baldrian P."/>
            <person name="Stursova M."/>
            <person name="Weitz H."/>
            <person name="Taylor A."/>
            <person name="Grigoriev I.V."/>
            <person name="Nagy L.G."/>
            <person name="Martin F."/>
            <person name="Kauserud H."/>
        </authorList>
    </citation>
    <scope>NUCLEOTIDE SEQUENCE</scope>
    <source>
        <strain evidence="2">CBHHK182m</strain>
    </source>
</reference>
<dbReference type="EMBL" id="JARKIB010000143">
    <property type="protein sequence ID" value="KAJ7732639.1"/>
    <property type="molecule type" value="Genomic_DNA"/>
</dbReference>
<keyword evidence="3" id="KW-1185">Reference proteome</keyword>
<name>A0AAD7I1U1_9AGAR</name>
<protein>
    <submittedName>
        <fullName evidence="2">Uncharacterized protein</fullName>
    </submittedName>
</protein>
<keyword evidence="1" id="KW-1133">Transmembrane helix</keyword>
<sequence length="295" mass="32737">MSLKFVLAVNMVAVVLESLLYPLLLVSASTTLYLRFSRHEIPKMLVWNPVVLCTVLISATAGVHWILTLVRFFDAFLWSADPVLFYLETSQEAEIAKDFFAIACVLIGDVAIIHRLWLIWNQSISVIIIPVLGSLGFLIVGCTITYQTFKPVAPLFSFPAARWVTASWIMPLITNTCCTGLTGWKIWKTRRTVEHVLGNGTLVPVLIVLLESAAVWTIWGVLFAITNEIGSPLQILVADLTPILLGLVNMAIYLRVELQCTRPQSDRTGVVMTSSASIAPYYVDRVSTQIPRSEA</sequence>
<feature type="transmembrane region" description="Helical" evidence="1">
    <location>
        <begin position="99"/>
        <end position="117"/>
    </location>
</feature>
<evidence type="ECO:0000313" key="3">
    <source>
        <dbReference type="Proteomes" id="UP001215598"/>
    </source>
</evidence>
<proteinExistence type="predicted"/>
<evidence type="ECO:0000256" key="1">
    <source>
        <dbReference type="SAM" id="Phobius"/>
    </source>
</evidence>
<comment type="caution">
    <text evidence="2">The sequence shown here is derived from an EMBL/GenBank/DDBJ whole genome shotgun (WGS) entry which is preliminary data.</text>
</comment>
<organism evidence="2 3">
    <name type="scientific">Mycena metata</name>
    <dbReference type="NCBI Taxonomy" id="1033252"/>
    <lineage>
        <taxon>Eukaryota</taxon>
        <taxon>Fungi</taxon>
        <taxon>Dikarya</taxon>
        <taxon>Basidiomycota</taxon>
        <taxon>Agaricomycotina</taxon>
        <taxon>Agaricomycetes</taxon>
        <taxon>Agaricomycetidae</taxon>
        <taxon>Agaricales</taxon>
        <taxon>Marasmiineae</taxon>
        <taxon>Mycenaceae</taxon>
        <taxon>Mycena</taxon>
    </lineage>
</organism>
<feature type="transmembrane region" description="Helical" evidence="1">
    <location>
        <begin position="166"/>
        <end position="184"/>
    </location>
</feature>
<gene>
    <name evidence="2" type="ORF">B0H16DRAFT_173568</name>
</gene>
<feature type="transmembrane region" description="Helical" evidence="1">
    <location>
        <begin position="46"/>
        <end position="67"/>
    </location>
</feature>
<dbReference type="Proteomes" id="UP001215598">
    <property type="component" value="Unassembled WGS sequence"/>
</dbReference>
<feature type="transmembrane region" description="Helical" evidence="1">
    <location>
        <begin position="233"/>
        <end position="254"/>
    </location>
</feature>
<accession>A0AAD7I1U1</accession>
<keyword evidence="1" id="KW-0472">Membrane</keyword>
<keyword evidence="1" id="KW-0812">Transmembrane</keyword>